<dbReference type="NCBIfam" id="TIGR04131">
    <property type="entry name" value="Bac_Flav_CTERM"/>
    <property type="match status" value="1"/>
</dbReference>
<dbReference type="InterPro" id="IPR013320">
    <property type="entry name" value="ConA-like_dom_sf"/>
</dbReference>
<dbReference type="Proteomes" id="UP000830454">
    <property type="component" value="Chromosome"/>
</dbReference>
<dbReference type="InterPro" id="IPR022409">
    <property type="entry name" value="PKD/Chitinase_dom"/>
</dbReference>
<dbReference type="Pfam" id="PF02494">
    <property type="entry name" value="HYR"/>
    <property type="match status" value="4"/>
</dbReference>
<dbReference type="Pfam" id="PF13385">
    <property type="entry name" value="Laminin_G_3"/>
    <property type="match status" value="1"/>
</dbReference>
<dbReference type="Pfam" id="PF13585">
    <property type="entry name" value="CHU_C"/>
    <property type="match status" value="1"/>
</dbReference>
<evidence type="ECO:0000313" key="4">
    <source>
        <dbReference type="EMBL" id="UOX35636.1"/>
    </source>
</evidence>
<evidence type="ECO:0000259" key="3">
    <source>
        <dbReference type="PROSITE" id="PS50825"/>
    </source>
</evidence>
<dbReference type="EMBL" id="CP090145">
    <property type="protein sequence ID" value="UOX35636.1"/>
    <property type="molecule type" value="Genomic_DNA"/>
</dbReference>
<protein>
    <submittedName>
        <fullName evidence="4">HYR domain-containing protein</fullName>
    </submittedName>
</protein>
<dbReference type="SUPFAM" id="SSF49299">
    <property type="entry name" value="PKD domain"/>
    <property type="match status" value="1"/>
</dbReference>
<dbReference type="Gene3D" id="2.60.120.200">
    <property type="match status" value="1"/>
</dbReference>
<reference evidence="4" key="1">
    <citation type="submission" date="2021-12" db="EMBL/GenBank/DDBJ databases">
        <authorList>
            <person name="Cha I.-T."/>
            <person name="Lee K.-E."/>
            <person name="Park S.-J."/>
        </authorList>
    </citation>
    <scope>NUCLEOTIDE SEQUENCE</scope>
    <source>
        <strain evidence="4">YSM-43</strain>
    </source>
</reference>
<dbReference type="CDD" id="cd00146">
    <property type="entry name" value="PKD"/>
    <property type="match status" value="1"/>
</dbReference>
<name>A0ABY4HRV9_9FLAO</name>
<reference evidence="4" key="2">
    <citation type="submission" date="2022-04" db="EMBL/GenBank/DDBJ databases">
        <title>Complete Genome Sequence of Flavobacterium sediminilitoris YSM-43, Isolated from a Tidal Sediment.</title>
        <authorList>
            <person name="Lee P.A."/>
        </authorList>
    </citation>
    <scope>NUCLEOTIDE SEQUENCE</scope>
    <source>
        <strain evidence="4">YSM-43</strain>
    </source>
</reference>
<gene>
    <name evidence="4" type="ORF">LXD69_11560</name>
</gene>
<dbReference type="PROSITE" id="PS50825">
    <property type="entry name" value="HYR"/>
    <property type="match status" value="3"/>
</dbReference>
<dbReference type="Pfam" id="PF18911">
    <property type="entry name" value="PKD_4"/>
    <property type="match status" value="1"/>
</dbReference>
<dbReference type="InterPro" id="IPR013783">
    <property type="entry name" value="Ig-like_fold"/>
</dbReference>
<feature type="domain" description="HYR" evidence="3">
    <location>
        <begin position="618"/>
        <end position="697"/>
    </location>
</feature>
<proteinExistence type="predicted"/>
<feature type="domain" description="HYR" evidence="3">
    <location>
        <begin position="384"/>
        <end position="463"/>
    </location>
</feature>
<dbReference type="SUPFAM" id="SSF49899">
    <property type="entry name" value="Concanavalin A-like lectins/glucanases"/>
    <property type="match status" value="1"/>
</dbReference>
<dbReference type="InterPro" id="IPR026341">
    <property type="entry name" value="T9SS_type_B"/>
</dbReference>
<dbReference type="PANTHER" id="PTHR24273">
    <property type="entry name" value="FI04643P-RELATED"/>
    <property type="match status" value="1"/>
</dbReference>
<dbReference type="PROSITE" id="PS50093">
    <property type="entry name" value="PKD"/>
    <property type="match status" value="1"/>
</dbReference>
<organism evidence="4 5">
    <name type="scientific">Flavobacterium sediminilitoris</name>
    <dbReference type="NCBI Taxonomy" id="2024526"/>
    <lineage>
        <taxon>Bacteria</taxon>
        <taxon>Pseudomonadati</taxon>
        <taxon>Bacteroidota</taxon>
        <taxon>Flavobacteriia</taxon>
        <taxon>Flavobacteriales</taxon>
        <taxon>Flavobacteriaceae</taxon>
        <taxon>Flavobacterium</taxon>
    </lineage>
</organism>
<dbReference type="Gene3D" id="2.60.40.10">
    <property type="entry name" value="Immunoglobulins"/>
    <property type="match status" value="1"/>
</dbReference>
<sequence>MVQAIGAKPNFQANQTLIQPNTSVTFTDSTIFGAPATGWLWDFGDGSPTSTAQNPSHTYTTSGNYTVSLTVSDLDGCSRTLTKAAYIKVLGCPESVTVNNNAGQCEANVVLPDFEGFSNGNAIQLDGTNDHIMASLPTIFNSIGTNNFTIEMWANRTSSSTSRLFFAQFDSNNFVTILINSLGVPYIFIRDNSIFYSVNTANSIPLNQWTHLAFKWNATSKTITVLINGVELQNTASGGSSTFGDNNRMTIGSRTDSAQFFKGKIDEVRIWNQERSNADIAASMNICVSETDANLVAYYHLDEDSGSTIVNDATGNGYTGTLINSDTTTAWADGIVSCNGYVTNDFTNTNNASGVYPIGNTTVTWTATNTMGNTATCTQLVTVVDNENPVITCPAAITINTDAGECTSTASIGTATATDNCGVPTVSNDAPSSFPIGDTTVTWTATDATGNTATCTQLVTVVDNENPVITCPVAITINTDAGECTSTASIGTATATDNCGVPTVSNDAPSSFPIGDTTVTWTATDVTGNTATCTQLVTVVDNENPVITCPVAITINTDAGECTSTASIGTATATDNCGVPTVSNDAPSSFPIGDTTVTWTATDVTGNTATCTQLVTVVDNENPVITCPVAITINTDAGECTSTASIGTATATDNCGVPTVSNDAPSSFPIGDTTVTWTATDATGNTATCTQVITVTDIALPTTIAQDITISLDTSGNASITPLMIDNGSNDNCTIASLTLDRTTFNCSDVGTPVLVTLTAIDASGNTSSANAFVTVEDNESPVVITQNISVELNSSGTVTITPEMINNGSYDACGIANMALSITTFNCPILNEDQLVTLIITDVNGNSNTATAYVSFTGSDLDLDNIADSCDTELNPDVTPILGISPNNDGENDTWVIENITNFPKAKIEVFDRNGVAVYNATNYQNNWAGNRNGSGELVPVGSYYFSINIFGDGSLFIKGWLYINY</sequence>
<dbReference type="SMART" id="SM00089">
    <property type="entry name" value="PKD"/>
    <property type="match status" value="1"/>
</dbReference>
<dbReference type="InterPro" id="IPR000601">
    <property type="entry name" value="PKD_dom"/>
</dbReference>
<dbReference type="InterPro" id="IPR035986">
    <property type="entry name" value="PKD_dom_sf"/>
</dbReference>
<evidence type="ECO:0000313" key="5">
    <source>
        <dbReference type="Proteomes" id="UP000830454"/>
    </source>
</evidence>
<feature type="domain" description="HYR" evidence="3">
    <location>
        <begin position="464"/>
        <end position="541"/>
    </location>
</feature>
<accession>A0ABY4HRV9</accession>
<evidence type="ECO:0000256" key="1">
    <source>
        <dbReference type="ARBA" id="ARBA00022737"/>
    </source>
</evidence>
<dbReference type="PANTHER" id="PTHR24273:SF32">
    <property type="entry name" value="HYALIN"/>
    <property type="match status" value="1"/>
</dbReference>
<keyword evidence="1" id="KW-0677">Repeat</keyword>
<keyword evidence="5" id="KW-1185">Reference proteome</keyword>
<feature type="domain" description="PKD" evidence="2">
    <location>
        <begin position="33"/>
        <end position="89"/>
    </location>
</feature>
<evidence type="ECO:0000259" key="2">
    <source>
        <dbReference type="PROSITE" id="PS50093"/>
    </source>
</evidence>
<dbReference type="InterPro" id="IPR003410">
    <property type="entry name" value="HYR_dom"/>
</dbReference>